<dbReference type="AlphaFoldDB" id="A0A2D6M1U0"/>
<dbReference type="GO" id="GO:0008270">
    <property type="term" value="F:zinc ion binding"/>
    <property type="evidence" value="ECO:0007669"/>
    <property type="project" value="InterPro"/>
</dbReference>
<dbReference type="PANTHER" id="PTHR30304">
    <property type="entry name" value="D-TAGATOSE-1,6-BISPHOSPHATE ALDOLASE"/>
    <property type="match status" value="1"/>
</dbReference>
<proteinExistence type="predicted"/>
<dbReference type="Gene3D" id="3.20.20.70">
    <property type="entry name" value="Aldolase class I"/>
    <property type="match status" value="1"/>
</dbReference>
<dbReference type="InterPro" id="IPR013785">
    <property type="entry name" value="Aldolase_TIM"/>
</dbReference>
<dbReference type="EMBL" id="NZBU01000012">
    <property type="protein sequence ID" value="MAG22359.1"/>
    <property type="molecule type" value="Genomic_DNA"/>
</dbReference>
<protein>
    <submittedName>
        <fullName evidence="1">Tagatose-bisphosphate aldolase</fullName>
    </submittedName>
</protein>
<reference evidence="2" key="1">
    <citation type="submission" date="2017-09" db="EMBL/GenBank/DDBJ databases">
        <title>The Reconstruction of 2,631 Draft Metagenome-Assembled Genomes from the Global Oceans.</title>
        <authorList>
            <person name="Tully B.J."/>
            <person name="Graham E.D."/>
            <person name="Heidelberg J.F."/>
        </authorList>
    </citation>
    <scope>NUCLEOTIDE SEQUENCE [LARGE SCALE GENOMIC DNA]</scope>
</reference>
<sequence>MFVSSKSLLVKARKKHYALPAFNTSNLEVTQALFEAAQENKCPLIIQTTESAIRYAGLENLFSMITTMEKTAKVPVAIHLDHGRDIKLLKKCLAMGYKSVMIDASKYSFEKNVSITKSIVKIAHKKKASVEAEIGVLGRMGKAELTDPRQAKLFVEQTGCDALAVAIGTSHGAHKFEGKPNIDLQRLEEISELVKIPLVMHGSSSVPKKIVNKANIFGARIKQAKGVSEKQLKKAITLGVAKINIDTDLRLAFTASLREHLNKSPEHFDPRKYLASSREGVKEIVAEKMALFGCRGKAR</sequence>
<dbReference type="GO" id="GO:0016832">
    <property type="term" value="F:aldehyde-lyase activity"/>
    <property type="evidence" value="ECO:0007669"/>
    <property type="project" value="InterPro"/>
</dbReference>
<dbReference type="PIRSF" id="PIRSF001359">
    <property type="entry name" value="F_bP_aldolase_II"/>
    <property type="match status" value="1"/>
</dbReference>
<dbReference type="Pfam" id="PF01116">
    <property type="entry name" value="F_bP_aldolase"/>
    <property type="match status" value="1"/>
</dbReference>
<evidence type="ECO:0000313" key="2">
    <source>
        <dbReference type="Proteomes" id="UP000226592"/>
    </source>
</evidence>
<dbReference type="InterPro" id="IPR050246">
    <property type="entry name" value="Class_II_FBP_aldolase"/>
</dbReference>
<dbReference type="Proteomes" id="UP000226592">
    <property type="component" value="Unassembled WGS sequence"/>
</dbReference>
<dbReference type="GO" id="GO:0005975">
    <property type="term" value="P:carbohydrate metabolic process"/>
    <property type="evidence" value="ECO:0007669"/>
    <property type="project" value="InterPro"/>
</dbReference>
<comment type="caution">
    <text evidence="1">The sequence shown here is derived from an EMBL/GenBank/DDBJ whole genome shotgun (WGS) entry which is preliminary data.</text>
</comment>
<dbReference type="PROSITE" id="PS00602">
    <property type="entry name" value="ALDOLASE_CLASS_II_1"/>
    <property type="match status" value="1"/>
</dbReference>
<name>A0A2D6M1U0_9ARCH</name>
<accession>A0A2D6M1U0</accession>
<dbReference type="InterPro" id="IPR000771">
    <property type="entry name" value="FBA_II"/>
</dbReference>
<organism evidence="1 2">
    <name type="scientific">Candidatus Iainarchaeum sp</name>
    <dbReference type="NCBI Taxonomy" id="3101447"/>
    <lineage>
        <taxon>Archaea</taxon>
        <taxon>Candidatus Iainarchaeota</taxon>
        <taxon>Candidatus Iainarchaeia</taxon>
        <taxon>Candidatus Iainarchaeales</taxon>
        <taxon>Candidatus Iainarchaeaceae</taxon>
        <taxon>Candidatus Iainarchaeum</taxon>
    </lineage>
</organism>
<dbReference type="PANTHER" id="PTHR30304:SF0">
    <property type="entry name" value="D-TAGATOSE-1,6-BISPHOSPHATE ALDOLASE SUBUNIT GATY-RELATED"/>
    <property type="match status" value="1"/>
</dbReference>
<gene>
    <name evidence="1" type="primary">kbaY</name>
    <name evidence="1" type="synonym">agaY</name>
    <name evidence="1" type="ORF">CL943_03600</name>
</gene>
<dbReference type="CDD" id="cd00947">
    <property type="entry name" value="TBP_aldolase_IIB"/>
    <property type="match status" value="1"/>
</dbReference>
<evidence type="ECO:0000313" key="1">
    <source>
        <dbReference type="EMBL" id="MAG22359.1"/>
    </source>
</evidence>
<dbReference type="SUPFAM" id="SSF51569">
    <property type="entry name" value="Aldolase"/>
    <property type="match status" value="1"/>
</dbReference>
<dbReference type="NCBIfam" id="TIGR00167">
    <property type="entry name" value="cbbA"/>
    <property type="match status" value="1"/>
</dbReference>